<comment type="caution">
    <text evidence="1">The sequence shown here is derived from an EMBL/GenBank/DDBJ whole genome shotgun (WGS) entry which is preliminary data.</text>
</comment>
<protein>
    <submittedName>
        <fullName evidence="1">Uncharacterized protein</fullName>
    </submittedName>
</protein>
<reference evidence="1 2" key="1">
    <citation type="journal article" date="2021" name="Elife">
        <title>Chloroplast acquisition without the gene transfer in kleptoplastic sea slugs, Plakobranchus ocellatus.</title>
        <authorList>
            <person name="Maeda T."/>
            <person name="Takahashi S."/>
            <person name="Yoshida T."/>
            <person name="Shimamura S."/>
            <person name="Takaki Y."/>
            <person name="Nagai Y."/>
            <person name="Toyoda A."/>
            <person name="Suzuki Y."/>
            <person name="Arimoto A."/>
            <person name="Ishii H."/>
            <person name="Satoh N."/>
            <person name="Nishiyama T."/>
            <person name="Hasebe M."/>
            <person name="Maruyama T."/>
            <person name="Minagawa J."/>
            <person name="Obokata J."/>
            <person name="Shigenobu S."/>
        </authorList>
    </citation>
    <scope>NUCLEOTIDE SEQUENCE [LARGE SCALE GENOMIC DNA]</scope>
</reference>
<proteinExistence type="predicted"/>
<dbReference type="AlphaFoldDB" id="A0AAV3YYY5"/>
<organism evidence="1 2">
    <name type="scientific">Plakobranchus ocellatus</name>
    <dbReference type="NCBI Taxonomy" id="259542"/>
    <lineage>
        <taxon>Eukaryota</taxon>
        <taxon>Metazoa</taxon>
        <taxon>Spiralia</taxon>
        <taxon>Lophotrochozoa</taxon>
        <taxon>Mollusca</taxon>
        <taxon>Gastropoda</taxon>
        <taxon>Heterobranchia</taxon>
        <taxon>Euthyneura</taxon>
        <taxon>Panpulmonata</taxon>
        <taxon>Sacoglossa</taxon>
        <taxon>Placobranchoidea</taxon>
        <taxon>Plakobranchidae</taxon>
        <taxon>Plakobranchus</taxon>
    </lineage>
</organism>
<evidence type="ECO:0000313" key="2">
    <source>
        <dbReference type="Proteomes" id="UP000735302"/>
    </source>
</evidence>
<keyword evidence="2" id="KW-1185">Reference proteome</keyword>
<gene>
    <name evidence="1" type="ORF">PoB_001383900</name>
</gene>
<evidence type="ECO:0000313" key="1">
    <source>
        <dbReference type="EMBL" id="GFN87333.1"/>
    </source>
</evidence>
<dbReference type="EMBL" id="BLXT01001699">
    <property type="protein sequence ID" value="GFN87333.1"/>
    <property type="molecule type" value="Genomic_DNA"/>
</dbReference>
<sequence length="111" mass="12509">MNHSKRHHICDVCWNSHWRDLASLCHLQVKGLRESWCSGGPPGTRFGRRKSGWMDCNNFKEWFLSIIVPWACGQEGGKKHGDNLSSHLSPTLIDKQCTAGHRLCVAAAKLN</sequence>
<name>A0AAV3YYY5_9GAST</name>
<dbReference type="Proteomes" id="UP000735302">
    <property type="component" value="Unassembled WGS sequence"/>
</dbReference>
<accession>A0AAV3YYY5</accession>